<keyword evidence="1" id="KW-0732">Signal</keyword>
<evidence type="ECO:0000313" key="3">
    <source>
        <dbReference type="Proteomes" id="UP001221757"/>
    </source>
</evidence>
<comment type="caution">
    <text evidence="2">The sequence shown here is derived from an EMBL/GenBank/DDBJ whole genome shotgun (WGS) entry which is preliminary data.</text>
</comment>
<keyword evidence="3" id="KW-1185">Reference proteome</keyword>
<evidence type="ECO:0000313" key="2">
    <source>
        <dbReference type="EMBL" id="KAJ7653525.1"/>
    </source>
</evidence>
<gene>
    <name evidence="2" type="ORF">B0H17DRAFT_1214637</name>
</gene>
<name>A0AAD7G3V1_MYCRO</name>
<evidence type="ECO:0000256" key="1">
    <source>
        <dbReference type="SAM" id="SignalP"/>
    </source>
</evidence>
<organism evidence="2 3">
    <name type="scientific">Mycena rosella</name>
    <name type="common">Pink bonnet</name>
    <name type="synonym">Agaricus rosellus</name>
    <dbReference type="NCBI Taxonomy" id="1033263"/>
    <lineage>
        <taxon>Eukaryota</taxon>
        <taxon>Fungi</taxon>
        <taxon>Dikarya</taxon>
        <taxon>Basidiomycota</taxon>
        <taxon>Agaricomycotina</taxon>
        <taxon>Agaricomycetes</taxon>
        <taxon>Agaricomycetidae</taxon>
        <taxon>Agaricales</taxon>
        <taxon>Marasmiineae</taxon>
        <taxon>Mycenaceae</taxon>
        <taxon>Mycena</taxon>
    </lineage>
</organism>
<feature type="signal peptide" evidence="1">
    <location>
        <begin position="1"/>
        <end position="19"/>
    </location>
</feature>
<dbReference type="EMBL" id="JARKIE010000333">
    <property type="protein sequence ID" value="KAJ7653525.1"/>
    <property type="molecule type" value="Genomic_DNA"/>
</dbReference>
<protein>
    <submittedName>
        <fullName evidence="2">Uncharacterized protein</fullName>
    </submittedName>
</protein>
<feature type="chain" id="PRO_5042220150" evidence="1">
    <location>
        <begin position="20"/>
        <end position="57"/>
    </location>
</feature>
<proteinExistence type="predicted"/>
<dbReference type="AlphaFoldDB" id="A0AAD7G3V1"/>
<dbReference type="Proteomes" id="UP001221757">
    <property type="component" value="Unassembled WGS sequence"/>
</dbReference>
<sequence length="57" mass="6290">MQCTFLITFVLSWLTVAISAVPAPTTETSKELHILDRIPELARAPEPEPGCNMYACI</sequence>
<accession>A0AAD7G3V1</accession>
<reference evidence="2" key="1">
    <citation type="submission" date="2023-03" db="EMBL/GenBank/DDBJ databases">
        <title>Massive genome expansion in bonnet fungi (Mycena s.s.) driven by repeated elements and novel gene families across ecological guilds.</title>
        <authorList>
            <consortium name="Lawrence Berkeley National Laboratory"/>
            <person name="Harder C.B."/>
            <person name="Miyauchi S."/>
            <person name="Viragh M."/>
            <person name="Kuo A."/>
            <person name="Thoen E."/>
            <person name="Andreopoulos B."/>
            <person name="Lu D."/>
            <person name="Skrede I."/>
            <person name="Drula E."/>
            <person name="Henrissat B."/>
            <person name="Morin E."/>
            <person name="Kohler A."/>
            <person name="Barry K."/>
            <person name="LaButti K."/>
            <person name="Morin E."/>
            <person name="Salamov A."/>
            <person name="Lipzen A."/>
            <person name="Mereny Z."/>
            <person name="Hegedus B."/>
            <person name="Baldrian P."/>
            <person name="Stursova M."/>
            <person name="Weitz H."/>
            <person name="Taylor A."/>
            <person name="Grigoriev I.V."/>
            <person name="Nagy L.G."/>
            <person name="Martin F."/>
            <person name="Kauserud H."/>
        </authorList>
    </citation>
    <scope>NUCLEOTIDE SEQUENCE</scope>
    <source>
        <strain evidence="2">CBHHK067</strain>
    </source>
</reference>